<dbReference type="PANTHER" id="PTHR30055:SF234">
    <property type="entry name" value="HTH-TYPE TRANSCRIPTIONAL REGULATOR BETI"/>
    <property type="match status" value="1"/>
</dbReference>
<dbReference type="Gene3D" id="1.10.357.10">
    <property type="entry name" value="Tetracycline Repressor, domain 2"/>
    <property type="match status" value="1"/>
</dbReference>
<dbReference type="PANTHER" id="PTHR30055">
    <property type="entry name" value="HTH-TYPE TRANSCRIPTIONAL REGULATOR RUTR"/>
    <property type="match status" value="1"/>
</dbReference>
<keyword evidence="6" id="KW-1185">Reference proteome</keyword>
<name>A0A840EQ91_9ACTN</name>
<accession>A0A840EQ91</accession>
<protein>
    <submittedName>
        <fullName evidence="5">AcrR family transcriptional regulator</fullName>
    </submittedName>
</protein>
<reference evidence="5 6" key="1">
    <citation type="submission" date="2020-08" db="EMBL/GenBank/DDBJ databases">
        <title>Sequencing the genomes of 1000 actinobacteria strains.</title>
        <authorList>
            <person name="Klenk H.-P."/>
        </authorList>
    </citation>
    <scope>NUCLEOTIDE SEQUENCE [LARGE SCALE GENOMIC DNA]</scope>
    <source>
        <strain evidence="5 6">DSM 45298</strain>
    </source>
</reference>
<dbReference type="Pfam" id="PF00440">
    <property type="entry name" value="TetR_N"/>
    <property type="match status" value="1"/>
</dbReference>
<dbReference type="InterPro" id="IPR001647">
    <property type="entry name" value="HTH_TetR"/>
</dbReference>
<dbReference type="EMBL" id="JACIFP010000001">
    <property type="protein sequence ID" value="MBB4133872.1"/>
    <property type="molecule type" value="Genomic_DNA"/>
</dbReference>
<sequence length="213" mass="23781">MTGEATRIALMEAAERLFAERGVEGATLREIRESAGQSNTSVISYHFGSKLGLIQALIRWRSDDLVRRRTELLNDARHTGTEHDPRTAVRLVVDPLVESIASGSMFTPFLARLSENPRATKNYWPPDVYDWTADLMELIVDAAAGDIPDRIQRGRTFQMYNSVLNLLSEHARSGHPISEVQLSNSIDGWVHMLTAPMSAQTHRLLDANEVQAS</sequence>
<gene>
    <name evidence="5" type="ORF">BKA16_000424</name>
</gene>
<dbReference type="SUPFAM" id="SSF46689">
    <property type="entry name" value="Homeodomain-like"/>
    <property type="match status" value="1"/>
</dbReference>
<dbReference type="Proteomes" id="UP000551501">
    <property type="component" value="Unassembled WGS sequence"/>
</dbReference>
<evidence type="ECO:0000256" key="1">
    <source>
        <dbReference type="ARBA" id="ARBA00023015"/>
    </source>
</evidence>
<dbReference type="GO" id="GO:0000976">
    <property type="term" value="F:transcription cis-regulatory region binding"/>
    <property type="evidence" value="ECO:0007669"/>
    <property type="project" value="TreeGrafter"/>
</dbReference>
<keyword evidence="2" id="KW-0238">DNA-binding</keyword>
<organism evidence="5 6">
    <name type="scientific">Gordonia humi</name>
    <dbReference type="NCBI Taxonomy" id="686429"/>
    <lineage>
        <taxon>Bacteria</taxon>
        <taxon>Bacillati</taxon>
        <taxon>Actinomycetota</taxon>
        <taxon>Actinomycetes</taxon>
        <taxon>Mycobacteriales</taxon>
        <taxon>Gordoniaceae</taxon>
        <taxon>Gordonia</taxon>
    </lineage>
</organism>
<dbReference type="InterPro" id="IPR050109">
    <property type="entry name" value="HTH-type_TetR-like_transc_reg"/>
</dbReference>
<keyword evidence="3" id="KW-0804">Transcription</keyword>
<dbReference type="GO" id="GO:0003700">
    <property type="term" value="F:DNA-binding transcription factor activity"/>
    <property type="evidence" value="ECO:0007669"/>
    <property type="project" value="TreeGrafter"/>
</dbReference>
<evidence type="ECO:0000256" key="3">
    <source>
        <dbReference type="ARBA" id="ARBA00023163"/>
    </source>
</evidence>
<keyword evidence="1" id="KW-0805">Transcription regulation</keyword>
<evidence type="ECO:0000313" key="5">
    <source>
        <dbReference type="EMBL" id="MBB4133872.1"/>
    </source>
</evidence>
<evidence type="ECO:0000256" key="2">
    <source>
        <dbReference type="ARBA" id="ARBA00023125"/>
    </source>
</evidence>
<feature type="domain" description="HTH tetR-type" evidence="4">
    <location>
        <begin position="10"/>
        <end position="57"/>
    </location>
</feature>
<dbReference type="AlphaFoldDB" id="A0A840EQ91"/>
<evidence type="ECO:0000313" key="6">
    <source>
        <dbReference type="Proteomes" id="UP000551501"/>
    </source>
</evidence>
<dbReference type="InterPro" id="IPR009057">
    <property type="entry name" value="Homeodomain-like_sf"/>
</dbReference>
<proteinExistence type="predicted"/>
<evidence type="ECO:0000259" key="4">
    <source>
        <dbReference type="Pfam" id="PF00440"/>
    </source>
</evidence>
<dbReference type="RefSeq" id="WP_343067244.1">
    <property type="nucleotide sequence ID" value="NZ_BAABHL010000045.1"/>
</dbReference>
<comment type="caution">
    <text evidence="5">The sequence shown here is derived from an EMBL/GenBank/DDBJ whole genome shotgun (WGS) entry which is preliminary data.</text>
</comment>